<dbReference type="PANTHER" id="PTHR27002">
    <property type="entry name" value="RECEPTOR-LIKE SERINE/THREONINE-PROTEIN KINASE SD1-8"/>
    <property type="match status" value="1"/>
</dbReference>
<gene>
    <name evidence="13" type="ORF">DCAR_0521799</name>
</gene>
<dbReference type="EC" id="2.7.11.1" evidence="1"/>
<dbReference type="Gene3D" id="1.10.510.10">
    <property type="entry name" value="Transferase(Phosphotransferase) domain 1"/>
    <property type="match status" value="2"/>
</dbReference>
<dbReference type="EMBL" id="CP093347">
    <property type="protein sequence ID" value="WOH02410.1"/>
    <property type="molecule type" value="Genomic_DNA"/>
</dbReference>
<accession>A0AAF0X754</accession>
<dbReference type="PROSITE" id="PS00108">
    <property type="entry name" value="PROTEIN_KINASE_ST"/>
    <property type="match status" value="1"/>
</dbReference>
<proteinExistence type="predicted"/>
<dbReference type="GO" id="GO:0005524">
    <property type="term" value="F:ATP binding"/>
    <property type="evidence" value="ECO:0007669"/>
    <property type="project" value="UniProtKB-KW"/>
</dbReference>
<dbReference type="Proteomes" id="UP000077755">
    <property type="component" value="Chromosome 5"/>
</dbReference>
<dbReference type="FunFam" id="3.30.200.20:FF:000195">
    <property type="entry name" value="G-type lectin S-receptor-like serine/threonine-protein kinase"/>
    <property type="match status" value="1"/>
</dbReference>
<evidence type="ECO:0000256" key="6">
    <source>
        <dbReference type="ARBA" id="ARBA00022777"/>
    </source>
</evidence>
<evidence type="ECO:0000256" key="1">
    <source>
        <dbReference type="ARBA" id="ARBA00012513"/>
    </source>
</evidence>
<protein>
    <recommendedName>
        <fullName evidence="1">non-specific serine/threonine protein kinase</fullName>
        <ecNumber evidence="1">2.7.11.1</ecNumber>
    </recommendedName>
</protein>
<name>A0AAF0X754_DAUCS</name>
<keyword evidence="3" id="KW-0808">Transferase</keyword>
<feature type="domain" description="Protein kinase" evidence="12">
    <location>
        <begin position="35"/>
        <end position="290"/>
    </location>
</feature>
<dbReference type="SUPFAM" id="SSF56112">
    <property type="entry name" value="Protein kinase-like (PK-like)"/>
    <property type="match status" value="1"/>
</dbReference>
<evidence type="ECO:0000256" key="10">
    <source>
        <dbReference type="ARBA" id="ARBA00047899"/>
    </source>
</evidence>
<dbReference type="InterPro" id="IPR008271">
    <property type="entry name" value="Ser/Thr_kinase_AS"/>
</dbReference>
<keyword evidence="14" id="KW-1185">Reference proteome</keyword>
<dbReference type="PROSITE" id="PS50011">
    <property type="entry name" value="PROTEIN_KINASE_DOM"/>
    <property type="match status" value="1"/>
</dbReference>
<dbReference type="PANTHER" id="PTHR27002:SF851">
    <property type="entry name" value="G-TYPE LECTIN S-RECEPTOR-LIKE SERINE_THREONINE-PROTEIN KINASE SD1-1"/>
    <property type="match status" value="1"/>
</dbReference>
<dbReference type="InterPro" id="IPR000719">
    <property type="entry name" value="Prot_kinase_dom"/>
</dbReference>
<dbReference type="AlphaFoldDB" id="A0AAF0X754"/>
<dbReference type="GO" id="GO:0004674">
    <property type="term" value="F:protein serine/threonine kinase activity"/>
    <property type="evidence" value="ECO:0007669"/>
    <property type="project" value="UniProtKB-KW"/>
</dbReference>
<dbReference type="GO" id="GO:0005886">
    <property type="term" value="C:plasma membrane"/>
    <property type="evidence" value="ECO:0007669"/>
    <property type="project" value="TreeGrafter"/>
</dbReference>
<evidence type="ECO:0000256" key="5">
    <source>
        <dbReference type="ARBA" id="ARBA00022741"/>
    </source>
</evidence>
<organism evidence="13 14">
    <name type="scientific">Daucus carota subsp. sativus</name>
    <name type="common">Carrot</name>
    <dbReference type="NCBI Taxonomy" id="79200"/>
    <lineage>
        <taxon>Eukaryota</taxon>
        <taxon>Viridiplantae</taxon>
        <taxon>Streptophyta</taxon>
        <taxon>Embryophyta</taxon>
        <taxon>Tracheophyta</taxon>
        <taxon>Spermatophyta</taxon>
        <taxon>Magnoliopsida</taxon>
        <taxon>eudicotyledons</taxon>
        <taxon>Gunneridae</taxon>
        <taxon>Pentapetalae</taxon>
        <taxon>asterids</taxon>
        <taxon>campanulids</taxon>
        <taxon>Apiales</taxon>
        <taxon>Apiaceae</taxon>
        <taxon>Apioideae</taxon>
        <taxon>Scandiceae</taxon>
        <taxon>Daucinae</taxon>
        <taxon>Daucus</taxon>
        <taxon>Daucus sect. Daucus</taxon>
    </lineage>
</organism>
<dbReference type="InterPro" id="IPR011009">
    <property type="entry name" value="Kinase-like_dom_sf"/>
</dbReference>
<keyword evidence="9" id="KW-0325">Glycoprotein</keyword>
<keyword evidence="8" id="KW-1015">Disulfide bond</keyword>
<keyword evidence="6" id="KW-0418">Kinase</keyword>
<dbReference type="Pfam" id="PF07714">
    <property type="entry name" value="PK_Tyr_Ser-Thr"/>
    <property type="match status" value="1"/>
</dbReference>
<dbReference type="InterPro" id="IPR021820">
    <property type="entry name" value="S-locus_recpt_kinase_C"/>
</dbReference>
<evidence type="ECO:0000256" key="2">
    <source>
        <dbReference type="ARBA" id="ARBA00022527"/>
    </source>
</evidence>
<dbReference type="Pfam" id="PF11883">
    <property type="entry name" value="DUF3403"/>
    <property type="match status" value="1"/>
</dbReference>
<evidence type="ECO:0000256" key="11">
    <source>
        <dbReference type="ARBA" id="ARBA00048679"/>
    </source>
</evidence>
<evidence type="ECO:0000259" key="12">
    <source>
        <dbReference type="PROSITE" id="PS50011"/>
    </source>
</evidence>
<dbReference type="InterPro" id="IPR001245">
    <property type="entry name" value="Ser-Thr/Tyr_kinase_cat_dom"/>
</dbReference>
<evidence type="ECO:0000256" key="8">
    <source>
        <dbReference type="ARBA" id="ARBA00023157"/>
    </source>
</evidence>
<reference evidence="13" key="2">
    <citation type="submission" date="2022-03" db="EMBL/GenBank/DDBJ databases">
        <title>Draft title - Genomic analysis of global carrot germplasm unveils the trajectory of domestication and the origin of high carotenoid orange carrot.</title>
        <authorList>
            <person name="Iorizzo M."/>
            <person name="Ellison S."/>
            <person name="Senalik D."/>
            <person name="Macko-Podgorni A."/>
            <person name="Grzebelus D."/>
            <person name="Bostan H."/>
            <person name="Rolling W."/>
            <person name="Curaba J."/>
            <person name="Simon P."/>
        </authorList>
    </citation>
    <scope>NUCLEOTIDE SEQUENCE</scope>
    <source>
        <tissue evidence="13">Leaf</tissue>
    </source>
</reference>
<dbReference type="Gene3D" id="3.30.200.20">
    <property type="entry name" value="Phosphorylase Kinase, domain 1"/>
    <property type="match status" value="1"/>
</dbReference>
<evidence type="ECO:0000256" key="3">
    <source>
        <dbReference type="ARBA" id="ARBA00022679"/>
    </source>
</evidence>
<evidence type="ECO:0000256" key="9">
    <source>
        <dbReference type="ARBA" id="ARBA00023180"/>
    </source>
</evidence>
<evidence type="ECO:0000313" key="14">
    <source>
        <dbReference type="Proteomes" id="UP000077755"/>
    </source>
</evidence>
<evidence type="ECO:0000313" key="13">
    <source>
        <dbReference type="EMBL" id="WOH02410.1"/>
    </source>
</evidence>
<evidence type="ECO:0000256" key="4">
    <source>
        <dbReference type="ARBA" id="ARBA00022729"/>
    </source>
</evidence>
<dbReference type="SMART" id="SM00220">
    <property type="entry name" value="S_TKc"/>
    <property type="match status" value="1"/>
</dbReference>
<keyword evidence="7" id="KW-0067">ATP-binding</keyword>
<sequence>MTFTSEMVALNKIEGEDFEVPLFDFTEIANATKNFSDHNKLGEGGFGPVYKGLLTNGQEVAVKRLAKDSRQGIDEFMNEVSCIAKLQHRNLVALLGCCIDKGERMLIYEYLPNKCLDSCIFDDENGKALDWSKRCNIVNGIARGLLYLHQDSKLRIIHRDLKTSNVLLDHEMNPKISDFGMARSFGGNQMQANTTRVAWTSYKEDKLLGLVDEAISESCNHAEVFRVIQIGLLCVQQHPADRPSMSHVVLMLSSSIALPHPKQPGFFMERTFHDPDSSSNQLTITVLEPR</sequence>
<keyword evidence="5" id="KW-0547">Nucleotide-binding</keyword>
<keyword evidence="4" id="KW-0732">Signal</keyword>
<comment type="catalytic activity">
    <reaction evidence="11">
        <text>L-seryl-[protein] + ATP = O-phospho-L-seryl-[protein] + ADP + H(+)</text>
        <dbReference type="Rhea" id="RHEA:17989"/>
        <dbReference type="Rhea" id="RHEA-COMP:9863"/>
        <dbReference type="Rhea" id="RHEA-COMP:11604"/>
        <dbReference type="ChEBI" id="CHEBI:15378"/>
        <dbReference type="ChEBI" id="CHEBI:29999"/>
        <dbReference type="ChEBI" id="CHEBI:30616"/>
        <dbReference type="ChEBI" id="CHEBI:83421"/>
        <dbReference type="ChEBI" id="CHEBI:456216"/>
        <dbReference type="EC" id="2.7.11.1"/>
    </reaction>
</comment>
<evidence type="ECO:0000256" key="7">
    <source>
        <dbReference type="ARBA" id="ARBA00022840"/>
    </source>
</evidence>
<comment type="catalytic activity">
    <reaction evidence="10">
        <text>L-threonyl-[protein] + ATP = O-phospho-L-threonyl-[protein] + ADP + H(+)</text>
        <dbReference type="Rhea" id="RHEA:46608"/>
        <dbReference type="Rhea" id="RHEA-COMP:11060"/>
        <dbReference type="Rhea" id="RHEA-COMP:11605"/>
        <dbReference type="ChEBI" id="CHEBI:15378"/>
        <dbReference type="ChEBI" id="CHEBI:30013"/>
        <dbReference type="ChEBI" id="CHEBI:30616"/>
        <dbReference type="ChEBI" id="CHEBI:61977"/>
        <dbReference type="ChEBI" id="CHEBI:456216"/>
        <dbReference type="EC" id="2.7.11.1"/>
    </reaction>
</comment>
<dbReference type="FunFam" id="1.10.510.10:FF:001019">
    <property type="entry name" value="G-type lectin S-receptor-like serine/threonine-protein kinase B120"/>
    <property type="match status" value="1"/>
</dbReference>
<keyword evidence="2" id="KW-0723">Serine/threonine-protein kinase</keyword>
<reference evidence="13" key="1">
    <citation type="journal article" date="2016" name="Nat. Genet.">
        <title>A high-quality carrot genome assembly provides new insights into carotenoid accumulation and asterid genome evolution.</title>
        <authorList>
            <person name="Iorizzo M."/>
            <person name="Ellison S."/>
            <person name="Senalik D."/>
            <person name="Zeng P."/>
            <person name="Satapoomin P."/>
            <person name="Huang J."/>
            <person name="Bowman M."/>
            <person name="Iovene M."/>
            <person name="Sanseverino W."/>
            <person name="Cavagnaro P."/>
            <person name="Yildiz M."/>
            <person name="Macko-Podgorni A."/>
            <person name="Moranska E."/>
            <person name="Grzebelus E."/>
            <person name="Grzebelus D."/>
            <person name="Ashrafi H."/>
            <person name="Zheng Z."/>
            <person name="Cheng S."/>
            <person name="Spooner D."/>
            <person name="Van Deynze A."/>
            <person name="Simon P."/>
        </authorList>
    </citation>
    <scope>NUCLEOTIDE SEQUENCE</scope>
    <source>
        <tissue evidence="13">Leaf</tissue>
    </source>
</reference>